<name>A0A0D3GEY4_9ORYZ</name>
<dbReference type="Gramene" id="OBART06G09620.1">
    <property type="protein sequence ID" value="OBART06G09620.1"/>
    <property type="gene ID" value="OBART06G09620"/>
</dbReference>
<dbReference type="PaxDb" id="65489-OBART06G09620.1"/>
<dbReference type="Proteomes" id="UP000026960">
    <property type="component" value="Chromosome 6"/>
</dbReference>
<accession>A0A0D3GEY4</accession>
<protein>
    <submittedName>
        <fullName evidence="1">Uncharacterized protein</fullName>
    </submittedName>
</protein>
<sequence length="135" mass="14777">MASCDVASSGGNGVNFIDGGDGDFKRLRWLPVASQWWRRLLHAAAVASLLLDHILASAEIPDNVLSLRYDLLCDLAGSWHEEEAGIVEAIVKLCSLDNMRGFEVNKTGYVVAQRKISREISPLLEGHDRVTGQTT</sequence>
<dbReference type="InterPro" id="IPR027417">
    <property type="entry name" value="P-loop_NTPase"/>
</dbReference>
<dbReference type="EnsemblPlants" id="OBART06G09620.1">
    <property type="protein sequence ID" value="OBART06G09620.1"/>
    <property type="gene ID" value="OBART06G09620"/>
</dbReference>
<reference evidence="1" key="2">
    <citation type="submission" date="2015-03" db="UniProtKB">
        <authorList>
            <consortium name="EnsemblPlants"/>
        </authorList>
    </citation>
    <scope>IDENTIFICATION</scope>
</reference>
<dbReference type="HOGENOM" id="CLU_1888917_0_0_1"/>
<keyword evidence="2" id="KW-1185">Reference proteome</keyword>
<organism evidence="1">
    <name type="scientific">Oryza barthii</name>
    <dbReference type="NCBI Taxonomy" id="65489"/>
    <lineage>
        <taxon>Eukaryota</taxon>
        <taxon>Viridiplantae</taxon>
        <taxon>Streptophyta</taxon>
        <taxon>Embryophyta</taxon>
        <taxon>Tracheophyta</taxon>
        <taxon>Spermatophyta</taxon>
        <taxon>Magnoliopsida</taxon>
        <taxon>Liliopsida</taxon>
        <taxon>Poales</taxon>
        <taxon>Poaceae</taxon>
        <taxon>BOP clade</taxon>
        <taxon>Oryzoideae</taxon>
        <taxon>Oryzeae</taxon>
        <taxon>Oryzinae</taxon>
        <taxon>Oryza</taxon>
    </lineage>
</organism>
<proteinExistence type="predicted"/>
<evidence type="ECO:0000313" key="2">
    <source>
        <dbReference type="Proteomes" id="UP000026960"/>
    </source>
</evidence>
<evidence type="ECO:0000313" key="1">
    <source>
        <dbReference type="EnsemblPlants" id="OBART06G09620.1"/>
    </source>
</evidence>
<dbReference type="AlphaFoldDB" id="A0A0D3GEY4"/>
<reference evidence="1" key="1">
    <citation type="journal article" date="2009" name="Rice">
        <title>De Novo Next Generation Sequencing of Plant Genomes.</title>
        <authorList>
            <person name="Rounsley S."/>
            <person name="Marri P.R."/>
            <person name="Yu Y."/>
            <person name="He R."/>
            <person name="Sisneros N."/>
            <person name="Goicoechea J.L."/>
            <person name="Lee S.J."/>
            <person name="Angelova A."/>
            <person name="Kudrna D."/>
            <person name="Luo M."/>
            <person name="Affourtit J."/>
            <person name="Desany B."/>
            <person name="Knight J."/>
            <person name="Niazi F."/>
            <person name="Egholm M."/>
            <person name="Wing R.A."/>
        </authorList>
    </citation>
    <scope>NUCLEOTIDE SEQUENCE [LARGE SCALE GENOMIC DNA]</scope>
    <source>
        <strain evidence="1">cv. IRGC 105608</strain>
    </source>
</reference>
<dbReference type="STRING" id="65489.A0A0D3GEY4"/>
<dbReference type="SUPFAM" id="SSF52540">
    <property type="entry name" value="P-loop containing nucleoside triphosphate hydrolases"/>
    <property type="match status" value="1"/>
</dbReference>